<feature type="compositionally biased region" description="Basic residues" evidence="1">
    <location>
        <begin position="45"/>
        <end position="58"/>
    </location>
</feature>
<dbReference type="Proteomes" id="UP001318860">
    <property type="component" value="Unassembled WGS sequence"/>
</dbReference>
<feature type="region of interest" description="Disordered" evidence="1">
    <location>
        <begin position="33"/>
        <end position="58"/>
    </location>
</feature>
<organism evidence="2 3">
    <name type="scientific">Rehmannia glutinosa</name>
    <name type="common">Chinese foxglove</name>
    <dbReference type="NCBI Taxonomy" id="99300"/>
    <lineage>
        <taxon>Eukaryota</taxon>
        <taxon>Viridiplantae</taxon>
        <taxon>Streptophyta</taxon>
        <taxon>Embryophyta</taxon>
        <taxon>Tracheophyta</taxon>
        <taxon>Spermatophyta</taxon>
        <taxon>Magnoliopsida</taxon>
        <taxon>eudicotyledons</taxon>
        <taxon>Gunneridae</taxon>
        <taxon>Pentapetalae</taxon>
        <taxon>asterids</taxon>
        <taxon>lamiids</taxon>
        <taxon>Lamiales</taxon>
        <taxon>Orobanchaceae</taxon>
        <taxon>Rehmannieae</taxon>
        <taxon>Rehmannia</taxon>
    </lineage>
</organism>
<evidence type="ECO:0000313" key="3">
    <source>
        <dbReference type="Proteomes" id="UP001318860"/>
    </source>
</evidence>
<accession>A0ABR0UAL0</accession>
<gene>
    <name evidence="2" type="ORF">DH2020_046671</name>
</gene>
<proteinExistence type="predicted"/>
<evidence type="ECO:0008006" key="4">
    <source>
        <dbReference type="Google" id="ProtNLM"/>
    </source>
</evidence>
<sequence>MGINGEQLWDETFFIPPLPPNFGRGIGRPARARRMEPDEVANKQNKTKGKKPMQIRRQQKTVKCSKCGNDGHNAITCARRQTIESAPMEPTKKLMVRKRKFGIHEGANFCKKEIIHTTKTYYIATFYTVNNRCSGGPEGQLLPNSLRITHLCPTREGPSMFQQLQGAKVGKPPAKLQPGQKFKELSQIISNIPGMSQLKRKK</sequence>
<protein>
    <recommendedName>
        <fullName evidence="4">CCHC-type domain-containing protein</fullName>
    </recommendedName>
</protein>
<dbReference type="EMBL" id="JABTTQ020003160">
    <property type="protein sequence ID" value="KAK6119589.1"/>
    <property type="molecule type" value="Genomic_DNA"/>
</dbReference>
<name>A0ABR0UAL0_REHGL</name>
<keyword evidence="3" id="KW-1185">Reference proteome</keyword>
<comment type="caution">
    <text evidence="2">The sequence shown here is derived from an EMBL/GenBank/DDBJ whole genome shotgun (WGS) entry which is preliminary data.</text>
</comment>
<evidence type="ECO:0000256" key="1">
    <source>
        <dbReference type="SAM" id="MobiDB-lite"/>
    </source>
</evidence>
<reference evidence="2 3" key="1">
    <citation type="journal article" date="2021" name="Comput. Struct. Biotechnol. J.">
        <title>De novo genome assembly of the potent medicinal plant Rehmannia glutinosa using nanopore technology.</title>
        <authorList>
            <person name="Ma L."/>
            <person name="Dong C."/>
            <person name="Song C."/>
            <person name="Wang X."/>
            <person name="Zheng X."/>
            <person name="Niu Y."/>
            <person name="Chen S."/>
            <person name="Feng W."/>
        </authorList>
    </citation>
    <scope>NUCLEOTIDE SEQUENCE [LARGE SCALE GENOMIC DNA]</scope>
    <source>
        <strain evidence="2">DH-2019</strain>
    </source>
</reference>
<evidence type="ECO:0000313" key="2">
    <source>
        <dbReference type="EMBL" id="KAK6119589.1"/>
    </source>
</evidence>